<dbReference type="InterPro" id="IPR036388">
    <property type="entry name" value="WH-like_DNA-bd_sf"/>
</dbReference>
<comment type="caution">
    <text evidence="7">The sequence shown here is derived from an EMBL/GenBank/DDBJ whole genome shotgun (WGS) entry which is preliminary data.</text>
</comment>
<dbReference type="GO" id="GO:0016987">
    <property type="term" value="F:sigma factor activity"/>
    <property type="evidence" value="ECO:0007669"/>
    <property type="project" value="UniProtKB-KW"/>
</dbReference>
<dbReference type="AlphaFoldDB" id="A0A3D8KYF2"/>
<dbReference type="InterPro" id="IPR014284">
    <property type="entry name" value="RNA_pol_sigma-70_dom"/>
</dbReference>
<dbReference type="Proteomes" id="UP000256708">
    <property type="component" value="Unassembled WGS sequence"/>
</dbReference>
<dbReference type="InterPro" id="IPR013324">
    <property type="entry name" value="RNA_pol_sigma_r3/r4-like"/>
</dbReference>
<dbReference type="EMBL" id="QRGR01000071">
    <property type="protein sequence ID" value="RDV10248.1"/>
    <property type="molecule type" value="Genomic_DNA"/>
</dbReference>
<keyword evidence="3" id="KW-0731">Sigma factor</keyword>
<feature type="domain" description="RNA polymerase sigma-70 region 2" evidence="5">
    <location>
        <begin position="19"/>
        <end position="85"/>
    </location>
</feature>
<proteinExistence type="inferred from homology"/>
<evidence type="ECO:0000313" key="8">
    <source>
        <dbReference type="Proteomes" id="UP000256708"/>
    </source>
</evidence>
<dbReference type="InterPro" id="IPR007627">
    <property type="entry name" value="RNA_pol_sigma70_r2"/>
</dbReference>
<dbReference type="InterPro" id="IPR013249">
    <property type="entry name" value="RNA_pol_sigma70_r4_t2"/>
</dbReference>
<evidence type="ECO:0000259" key="6">
    <source>
        <dbReference type="Pfam" id="PF08281"/>
    </source>
</evidence>
<dbReference type="GO" id="GO:0003677">
    <property type="term" value="F:DNA binding"/>
    <property type="evidence" value="ECO:0007669"/>
    <property type="project" value="InterPro"/>
</dbReference>
<dbReference type="PANTHER" id="PTHR43133:SF51">
    <property type="entry name" value="RNA POLYMERASE SIGMA FACTOR"/>
    <property type="match status" value="1"/>
</dbReference>
<keyword evidence="8" id="KW-1185">Reference proteome</keyword>
<dbReference type="PANTHER" id="PTHR43133">
    <property type="entry name" value="RNA POLYMERASE ECF-TYPE SIGMA FACTO"/>
    <property type="match status" value="1"/>
</dbReference>
<name>A0A3D8KYF2_9BACT</name>
<comment type="similarity">
    <text evidence="1">Belongs to the sigma-70 factor family. ECF subfamily.</text>
</comment>
<dbReference type="InterPro" id="IPR039425">
    <property type="entry name" value="RNA_pol_sigma-70-like"/>
</dbReference>
<evidence type="ECO:0000259" key="5">
    <source>
        <dbReference type="Pfam" id="PF04542"/>
    </source>
</evidence>
<accession>A0A3D8KYF2</accession>
<dbReference type="CDD" id="cd06171">
    <property type="entry name" value="Sigma70_r4"/>
    <property type="match status" value="1"/>
</dbReference>
<dbReference type="Gene3D" id="1.10.10.10">
    <property type="entry name" value="Winged helix-like DNA-binding domain superfamily/Winged helix DNA-binding domain"/>
    <property type="match status" value="1"/>
</dbReference>
<sequence>MEALIKKAKDGDRHALATLIDTHKTIAFNLALKITNSEEEAKDITQESFLTVLENIKKFRNEAKFSTWLYRIVYNEALRVIKRKSVPIEGKHADALATESTDSLEQRESRQRLDAAIQELNENERVVILLFYMAEKTIKEITSITGFTESNTKVLLHRGRKQLKERLENEHQEKS</sequence>
<protein>
    <submittedName>
        <fullName evidence="7">Sigma-70 family RNA polymerase sigma factor</fullName>
    </submittedName>
</protein>
<dbReference type="Gene3D" id="1.10.1740.10">
    <property type="match status" value="1"/>
</dbReference>
<dbReference type="GO" id="GO:0006352">
    <property type="term" value="P:DNA-templated transcription initiation"/>
    <property type="evidence" value="ECO:0007669"/>
    <property type="project" value="InterPro"/>
</dbReference>
<evidence type="ECO:0000256" key="1">
    <source>
        <dbReference type="ARBA" id="ARBA00010641"/>
    </source>
</evidence>
<gene>
    <name evidence="7" type="ORF">DXT99_26675</name>
</gene>
<organism evidence="7 8">
    <name type="scientific">Pontibacter diazotrophicus</name>
    <dbReference type="NCBI Taxonomy" id="1400979"/>
    <lineage>
        <taxon>Bacteria</taxon>
        <taxon>Pseudomonadati</taxon>
        <taxon>Bacteroidota</taxon>
        <taxon>Cytophagia</taxon>
        <taxon>Cytophagales</taxon>
        <taxon>Hymenobacteraceae</taxon>
        <taxon>Pontibacter</taxon>
    </lineage>
</organism>
<evidence type="ECO:0000256" key="3">
    <source>
        <dbReference type="ARBA" id="ARBA00023082"/>
    </source>
</evidence>
<keyword evidence="4" id="KW-0804">Transcription</keyword>
<dbReference type="Pfam" id="PF04542">
    <property type="entry name" value="Sigma70_r2"/>
    <property type="match status" value="1"/>
</dbReference>
<dbReference type="OrthoDB" id="1027298at2"/>
<dbReference type="SUPFAM" id="SSF88946">
    <property type="entry name" value="Sigma2 domain of RNA polymerase sigma factors"/>
    <property type="match status" value="1"/>
</dbReference>
<feature type="domain" description="RNA polymerase sigma factor 70 region 4 type 2" evidence="6">
    <location>
        <begin position="110"/>
        <end position="163"/>
    </location>
</feature>
<dbReference type="NCBIfam" id="TIGR02937">
    <property type="entry name" value="sigma70-ECF"/>
    <property type="match status" value="1"/>
</dbReference>
<dbReference type="Pfam" id="PF08281">
    <property type="entry name" value="Sigma70_r4_2"/>
    <property type="match status" value="1"/>
</dbReference>
<reference evidence="8" key="1">
    <citation type="submission" date="2018-08" db="EMBL/GenBank/DDBJ databases">
        <authorList>
            <person name="Liu Z.-W."/>
            <person name="Du Z.-J."/>
        </authorList>
    </citation>
    <scope>NUCLEOTIDE SEQUENCE [LARGE SCALE GENOMIC DNA]</scope>
    <source>
        <strain evidence="8">H4X</strain>
    </source>
</reference>
<dbReference type="SUPFAM" id="SSF88659">
    <property type="entry name" value="Sigma3 and sigma4 domains of RNA polymerase sigma factors"/>
    <property type="match status" value="1"/>
</dbReference>
<keyword evidence="2" id="KW-0805">Transcription regulation</keyword>
<evidence type="ECO:0000256" key="2">
    <source>
        <dbReference type="ARBA" id="ARBA00023015"/>
    </source>
</evidence>
<evidence type="ECO:0000313" key="7">
    <source>
        <dbReference type="EMBL" id="RDV10248.1"/>
    </source>
</evidence>
<dbReference type="RefSeq" id="WP_115568641.1">
    <property type="nucleotide sequence ID" value="NZ_QRGR01000071.1"/>
</dbReference>
<evidence type="ECO:0000256" key="4">
    <source>
        <dbReference type="ARBA" id="ARBA00023163"/>
    </source>
</evidence>
<dbReference type="InterPro" id="IPR013325">
    <property type="entry name" value="RNA_pol_sigma_r2"/>
</dbReference>